<dbReference type="GO" id="GO:0030145">
    <property type="term" value="F:manganese ion binding"/>
    <property type="evidence" value="ECO:0007669"/>
    <property type="project" value="InterPro"/>
</dbReference>
<dbReference type="Gene3D" id="3.40.1450.10">
    <property type="entry name" value="BPG-independent phosphoglycerate mutase, domain B"/>
    <property type="match status" value="2"/>
</dbReference>
<dbReference type="InterPro" id="IPR017850">
    <property type="entry name" value="Alkaline_phosphatase_core_sf"/>
</dbReference>
<dbReference type="RefSeq" id="XP_040766570.1">
    <property type="nucleotide sequence ID" value="XM_040912322.1"/>
</dbReference>
<dbReference type="InterPro" id="IPR036646">
    <property type="entry name" value="PGAM_B_sf"/>
</dbReference>
<dbReference type="Pfam" id="PF01676">
    <property type="entry name" value="Metalloenzyme"/>
    <property type="match status" value="1"/>
</dbReference>
<evidence type="ECO:0000259" key="2">
    <source>
        <dbReference type="Pfam" id="PF01676"/>
    </source>
</evidence>
<dbReference type="GO" id="GO:0006096">
    <property type="term" value="P:glycolytic process"/>
    <property type="evidence" value="ECO:0007669"/>
    <property type="project" value="UniProtKB-UniPathway"/>
</dbReference>
<evidence type="ECO:0000313" key="3">
    <source>
        <dbReference type="EMBL" id="KZT08830.1"/>
    </source>
</evidence>
<dbReference type="Gene3D" id="3.40.720.10">
    <property type="entry name" value="Alkaline Phosphatase, subunit A"/>
    <property type="match status" value="2"/>
</dbReference>
<evidence type="ECO:0000313" key="4">
    <source>
        <dbReference type="Proteomes" id="UP000076871"/>
    </source>
</evidence>
<feature type="region of interest" description="Disordered" evidence="1">
    <location>
        <begin position="257"/>
        <end position="277"/>
    </location>
</feature>
<dbReference type="GO" id="GO:0004619">
    <property type="term" value="F:phosphoglycerate mutase activity"/>
    <property type="evidence" value="ECO:0007669"/>
    <property type="project" value="UniProtKB-EC"/>
</dbReference>
<dbReference type="EMBL" id="KV427614">
    <property type="protein sequence ID" value="KZT08830.1"/>
    <property type="molecule type" value="Genomic_DNA"/>
</dbReference>
<dbReference type="PANTHER" id="PTHR31637">
    <property type="entry name" value="2,3-BISPHOSPHOGLYCERATE-INDEPENDENT PHOSPHOGLYCERATE MUTASE"/>
    <property type="match status" value="1"/>
</dbReference>
<reference evidence="3 4" key="1">
    <citation type="journal article" date="2016" name="Mol. Biol. Evol.">
        <title>Comparative Genomics of Early-Diverging Mushroom-Forming Fungi Provides Insights into the Origins of Lignocellulose Decay Capabilities.</title>
        <authorList>
            <person name="Nagy L.G."/>
            <person name="Riley R."/>
            <person name="Tritt A."/>
            <person name="Adam C."/>
            <person name="Daum C."/>
            <person name="Floudas D."/>
            <person name="Sun H."/>
            <person name="Yadav J.S."/>
            <person name="Pangilinan J."/>
            <person name="Larsson K.H."/>
            <person name="Matsuura K."/>
            <person name="Barry K."/>
            <person name="Labutti K."/>
            <person name="Kuo R."/>
            <person name="Ohm R.A."/>
            <person name="Bhattacharya S.S."/>
            <person name="Shirouzu T."/>
            <person name="Yoshinaga Y."/>
            <person name="Martin F.M."/>
            <person name="Grigoriev I.V."/>
            <person name="Hibbett D.S."/>
        </authorList>
    </citation>
    <scope>NUCLEOTIDE SEQUENCE [LARGE SCALE GENOMIC DNA]</scope>
    <source>
        <strain evidence="3 4">93-53</strain>
    </source>
</reference>
<name>A0A165FE23_9APHY</name>
<dbReference type="AlphaFoldDB" id="A0A165FE23"/>
<dbReference type="InterPro" id="IPR005995">
    <property type="entry name" value="Pgm_bpd_ind"/>
</dbReference>
<dbReference type="UniPathway" id="UPA00109">
    <property type="reaction ID" value="UER00186"/>
</dbReference>
<dbReference type="PANTHER" id="PTHR31637:SF0">
    <property type="entry name" value="2,3-BISPHOSPHOGLYCERATE-INDEPENDENT PHOSPHOGLYCERATE MUTASE"/>
    <property type="match status" value="1"/>
</dbReference>
<dbReference type="Proteomes" id="UP000076871">
    <property type="component" value="Unassembled WGS sequence"/>
</dbReference>
<proteinExistence type="predicted"/>
<feature type="domain" description="Metalloenzyme" evidence="2">
    <location>
        <begin position="49"/>
        <end position="234"/>
    </location>
</feature>
<keyword evidence="4" id="KW-1185">Reference proteome</keyword>
<dbReference type="GO" id="GO:0005737">
    <property type="term" value="C:cytoplasm"/>
    <property type="evidence" value="ECO:0007669"/>
    <property type="project" value="InterPro"/>
</dbReference>
<dbReference type="InParanoid" id="A0A165FE23"/>
<dbReference type="GeneID" id="63829350"/>
<dbReference type="OrthoDB" id="1886626at2759"/>
<protein>
    <submittedName>
        <fullName evidence="3">BPG-independent</fullName>
    </submittedName>
</protein>
<dbReference type="GO" id="GO:0006007">
    <property type="term" value="P:glucose catabolic process"/>
    <property type="evidence" value="ECO:0007669"/>
    <property type="project" value="InterPro"/>
</dbReference>
<dbReference type="InterPro" id="IPR006124">
    <property type="entry name" value="Metalloenzyme"/>
</dbReference>
<evidence type="ECO:0000256" key="1">
    <source>
        <dbReference type="SAM" id="MobiDB-lite"/>
    </source>
</evidence>
<organism evidence="3 4">
    <name type="scientific">Laetiporus sulphureus 93-53</name>
    <dbReference type="NCBI Taxonomy" id="1314785"/>
    <lineage>
        <taxon>Eukaryota</taxon>
        <taxon>Fungi</taxon>
        <taxon>Dikarya</taxon>
        <taxon>Basidiomycota</taxon>
        <taxon>Agaricomycotina</taxon>
        <taxon>Agaricomycetes</taxon>
        <taxon>Polyporales</taxon>
        <taxon>Laetiporus</taxon>
    </lineage>
</organism>
<sequence>MSNIVRTEWLSYAGLEATKQVGVPHVCIHSFDDGHDTAPRSAAGYVKGLLAFTEKEKYGQIATVIAVDGLAKGVGEKGEDTMKLIVANGDEGRIKDGDTLFFNYRSDQMWEIVVVLGLPDKPMEVDHISTMPQYNAEFPFPVAFAPQPTTNVLAEWLAKQGVKQAHIKPRNTHTFFSNGDVETQHVNEKWHMILSPKAAPYDKTSVKAIVDKVAEVIRKGDKEFVRCNFAPQDMKDSEEEKGALPDVTSAVLDIMGLPQPEEMPGRSLLAHDEEKKE</sequence>
<dbReference type="SUPFAM" id="SSF64158">
    <property type="entry name" value="2,3-Bisphosphoglycerate-independent phosphoglycerate mutase, substrate-binding domain"/>
    <property type="match status" value="1"/>
</dbReference>
<accession>A0A165FE23</accession>
<dbReference type="SUPFAM" id="SSF53649">
    <property type="entry name" value="Alkaline phosphatase-like"/>
    <property type="match status" value="1"/>
</dbReference>
<gene>
    <name evidence="3" type="ORF">LAESUDRAFT_757528</name>
</gene>
<dbReference type="STRING" id="1314785.A0A165FE23"/>